<evidence type="ECO:0000313" key="3">
    <source>
        <dbReference type="Proteomes" id="UP001500280"/>
    </source>
</evidence>
<organism evidence="2 3">
    <name type="scientific">Kribbella yunnanensis</name>
    <dbReference type="NCBI Taxonomy" id="190194"/>
    <lineage>
        <taxon>Bacteria</taxon>
        <taxon>Bacillati</taxon>
        <taxon>Actinomycetota</taxon>
        <taxon>Actinomycetes</taxon>
        <taxon>Propionibacteriales</taxon>
        <taxon>Kribbellaceae</taxon>
        <taxon>Kribbella</taxon>
    </lineage>
</organism>
<dbReference type="EMBL" id="BAAANF010000029">
    <property type="protein sequence ID" value="GAA1718298.1"/>
    <property type="molecule type" value="Genomic_DNA"/>
</dbReference>
<reference evidence="3" key="1">
    <citation type="journal article" date="2019" name="Int. J. Syst. Evol. Microbiol.">
        <title>The Global Catalogue of Microorganisms (GCM) 10K type strain sequencing project: providing services to taxonomists for standard genome sequencing and annotation.</title>
        <authorList>
            <consortium name="The Broad Institute Genomics Platform"/>
            <consortium name="The Broad Institute Genome Sequencing Center for Infectious Disease"/>
            <person name="Wu L."/>
            <person name="Ma J."/>
        </authorList>
    </citation>
    <scope>NUCLEOTIDE SEQUENCE [LARGE SCALE GENOMIC DNA]</scope>
    <source>
        <strain evidence="3">JCM 14307</strain>
    </source>
</reference>
<proteinExistence type="predicted"/>
<name>A0ABP4V5J0_9ACTN</name>
<feature type="domain" description="DUF1918" evidence="1">
    <location>
        <begin position="16"/>
        <end position="73"/>
    </location>
</feature>
<dbReference type="InterPro" id="IPR015035">
    <property type="entry name" value="DUF1918"/>
</dbReference>
<dbReference type="SUPFAM" id="SSF50118">
    <property type="entry name" value="Cell growth inhibitor/plasmid maintenance toxic component"/>
    <property type="match status" value="1"/>
</dbReference>
<accession>A0ABP4V5J0</accession>
<dbReference type="Pfam" id="PF08940">
    <property type="entry name" value="DUF1918"/>
    <property type="match status" value="1"/>
</dbReference>
<comment type="caution">
    <text evidence="2">The sequence shown here is derived from an EMBL/GenBank/DDBJ whole genome shotgun (WGS) entry which is preliminary data.</text>
</comment>
<evidence type="ECO:0000259" key="1">
    <source>
        <dbReference type="Pfam" id="PF08940"/>
    </source>
</evidence>
<evidence type="ECO:0000313" key="2">
    <source>
        <dbReference type="EMBL" id="GAA1718298.1"/>
    </source>
</evidence>
<gene>
    <name evidence="2" type="ORF">GCM10009745_78860</name>
</gene>
<keyword evidence="3" id="KW-1185">Reference proteome</keyword>
<protein>
    <recommendedName>
        <fullName evidence="1">DUF1918 domain-containing protein</fullName>
    </recommendedName>
</protein>
<dbReference type="Proteomes" id="UP001500280">
    <property type="component" value="Unassembled WGS sequence"/>
</dbReference>
<sequence>MDGFGPRAVCGREGGMKATQGNWVVVESTHLDTPKRRGLILEVHGPAGEPPFLVRWDDTGTESVFVPGPGAHILTADQMQAQHGH</sequence>
<dbReference type="Gene3D" id="2.30.30.440">
    <property type="entry name" value="Domain of unknown function DUF1918"/>
    <property type="match status" value="1"/>
</dbReference>